<dbReference type="Proteomes" id="UP000641588">
    <property type="component" value="Unassembled WGS sequence"/>
</dbReference>
<comment type="caution">
    <text evidence="2">The sequence shown here is derived from an EMBL/GenBank/DDBJ whole genome shotgun (WGS) entry which is preliminary data.</text>
</comment>
<sequence>MSKRYEQVGVAMTCRSFAEYERMFALGQLTALDGPILDVASGASSFTAEACARGIDAKSADPLYSMNANEIMSHGEQEIVISTQKLTAIRETFDWSYYGDLDRHRALREQSLDRFIQDYRQYKDEGRYVPALLPKLPFKDGTFKLVLCSHFLFLYHEQFDYEFHLQAIQELLRVCRPGGQVRIYPLKSLQWDYYPHLELLLSTLEKEQIKSKILASELPFIPGSTELLSLIK</sequence>
<keyword evidence="2" id="KW-0808">Transferase</keyword>
<dbReference type="AlphaFoldDB" id="A0A972GW22"/>
<evidence type="ECO:0000313" key="3">
    <source>
        <dbReference type="Proteomes" id="UP000641588"/>
    </source>
</evidence>
<dbReference type="RefSeq" id="WP_171656221.1">
    <property type="nucleotide sequence ID" value="NZ_WHOD01000128.1"/>
</dbReference>
<evidence type="ECO:0000313" key="2">
    <source>
        <dbReference type="EMBL" id="NOU97969.1"/>
    </source>
</evidence>
<proteinExistence type="predicted"/>
<keyword evidence="2" id="KW-0489">Methyltransferase</keyword>
<evidence type="ECO:0000259" key="1">
    <source>
        <dbReference type="Pfam" id="PF08241"/>
    </source>
</evidence>
<feature type="domain" description="Methyltransferase type 11" evidence="1">
    <location>
        <begin position="124"/>
        <end position="181"/>
    </location>
</feature>
<dbReference type="GO" id="GO:0032259">
    <property type="term" value="P:methylation"/>
    <property type="evidence" value="ECO:0007669"/>
    <property type="project" value="UniProtKB-KW"/>
</dbReference>
<reference evidence="2" key="1">
    <citation type="submission" date="2019-10" db="EMBL/GenBank/DDBJ databases">
        <title>Description of Paenibacillus glebae sp. nov.</title>
        <authorList>
            <person name="Carlier A."/>
            <person name="Qi S."/>
        </authorList>
    </citation>
    <scope>NUCLEOTIDE SEQUENCE</scope>
    <source>
        <strain evidence="2">LMG 31456</strain>
    </source>
</reference>
<dbReference type="SUPFAM" id="SSF53335">
    <property type="entry name" value="S-adenosyl-L-methionine-dependent methyltransferases"/>
    <property type="match status" value="1"/>
</dbReference>
<keyword evidence="3" id="KW-1185">Reference proteome</keyword>
<organism evidence="2 3">
    <name type="scientific">Paenibacillus foliorum</name>
    <dbReference type="NCBI Taxonomy" id="2654974"/>
    <lineage>
        <taxon>Bacteria</taxon>
        <taxon>Bacillati</taxon>
        <taxon>Bacillota</taxon>
        <taxon>Bacilli</taxon>
        <taxon>Bacillales</taxon>
        <taxon>Paenibacillaceae</taxon>
        <taxon>Paenibacillus</taxon>
    </lineage>
</organism>
<dbReference type="Pfam" id="PF08241">
    <property type="entry name" value="Methyltransf_11"/>
    <property type="match status" value="1"/>
</dbReference>
<gene>
    <name evidence="2" type="ORF">GC093_32790</name>
</gene>
<dbReference type="Gene3D" id="3.40.50.150">
    <property type="entry name" value="Vaccinia Virus protein VP39"/>
    <property type="match status" value="1"/>
</dbReference>
<dbReference type="GO" id="GO:0008757">
    <property type="term" value="F:S-adenosylmethionine-dependent methyltransferase activity"/>
    <property type="evidence" value="ECO:0007669"/>
    <property type="project" value="InterPro"/>
</dbReference>
<dbReference type="InterPro" id="IPR029063">
    <property type="entry name" value="SAM-dependent_MTases_sf"/>
</dbReference>
<accession>A0A972GW22</accession>
<name>A0A972GW22_9BACL</name>
<dbReference type="InterPro" id="IPR013216">
    <property type="entry name" value="Methyltransf_11"/>
</dbReference>
<protein>
    <submittedName>
        <fullName evidence="2">Methyltransferase domain-containing protein</fullName>
    </submittedName>
</protein>
<dbReference type="EMBL" id="WHOD01000128">
    <property type="protein sequence ID" value="NOU97969.1"/>
    <property type="molecule type" value="Genomic_DNA"/>
</dbReference>